<dbReference type="AlphaFoldDB" id="A0A847U0P2"/>
<gene>
    <name evidence="1" type="ORF">GOC77_00665</name>
</gene>
<dbReference type="EMBL" id="WOWA01000001">
    <property type="protein sequence ID" value="NLV11812.1"/>
    <property type="molecule type" value="Genomic_DNA"/>
</dbReference>
<evidence type="ECO:0000313" key="1">
    <source>
        <dbReference type="EMBL" id="NLV11812.1"/>
    </source>
</evidence>
<name>A0A847U0P2_HALAR</name>
<dbReference type="PROSITE" id="PS51257">
    <property type="entry name" value="PROKAR_LIPOPROTEIN"/>
    <property type="match status" value="1"/>
</dbReference>
<accession>A0A847U0P2</accession>
<organism evidence="1 2">
    <name type="scientific">Haloarcula argentinensis</name>
    <dbReference type="NCBI Taxonomy" id="43776"/>
    <lineage>
        <taxon>Archaea</taxon>
        <taxon>Methanobacteriati</taxon>
        <taxon>Methanobacteriota</taxon>
        <taxon>Stenosarchaea group</taxon>
        <taxon>Halobacteria</taxon>
        <taxon>Halobacteriales</taxon>
        <taxon>Haloarculaceae</taxon>
        <taxon>Haloarcula</taxon>
    </lineage>
</organism>
<comment type="caution">
    <text evidence="1">The sequence shown here is derived from an EMBL/GenBank/DDBJ whole genome shotgun (WGS) entry which is preliminary data.</text>
</comment>
<protein>
    <submittedName>
        <fullName evidence="1">Uncharacterized protein</fullName>
    </submittedName>
</protein>
<dbReference type="Proteomes" id="UP000641625">
    <property type="component" value="Unassembled WGS sequence"/>
</dbReference>
<dbReference type="RefSeq" id="WP_170095533.1">
    <property type="nucleotide sequence ID" value="NZ_WOWA01000001.1"/>
</dbReference>
<evidence type="ECO:0000313" key="2">
    <source>
        <dbReference type="Proteomes" id="UP000641625"/>
    </source>
</evidence>
<proteinExistence type="predicted"/>
<reference evidence="1" key="1">
    <citation type="submission" date="2019-12" db="EMBL/GenBank/DDBJ databases">
        <title>Whole genome sequencing of Haloarcula argentinensis strain pws5.</title>
        <authorList>
            <person name="Verma D.K."/>
            <person name="Gopal K."/>
            <person name="Prasad E.S."/>
        </authorList>
    </citation>
    <scope>NUCLEOTIDE SEQUENCE</scope>
    <source>
        <strain evidence="1">Pws5</strain>
    </source>
</reference>
<sequence>MKHGFLLLTVAIAVVVSGCLSGDSGGSINFSGDLNTTDSSFRLDGKVVNSGYADVTHRNVSVYLFTANGSIINSTHIGTLQRSADVTLTADRIPKYVIFNAPSFWEYDEIDVSYYEFVKDSESPNGIYTERSVSSESEFPVNVTTVAT</sequence>